<organism evidence="4 5">
    <name type="scientific">Acorus calamus</name>
    <name type="common">Sweet flag</name>
    <dbReference type="NCBI Taxonomy" id="4465"/>
    <lineage>
        <taxon>Eukaryota</taxon>
        <taxon>Viridiplantae</taxon>
        <taxon>Streptophyta</taxon>
        <taxon>Embryophyta</taxon>
        <taxon>Tracheophyta</taxon>
        <taxon>Spermatophyta</taxon>
        <taxon>Magnoliopsida</taxon>
        <taxon>Liliopsida</taxon>
        <taxon>Acoraceae</taxon>
        <taxon>Acorus</taxon>
    </lineage>
</organism>
<evidence type="ECO:0000313" key="4">
    <source>
        <dbReference type="EMBL" id="KAK1313038.1"/>
    </source>
</evidence>
<sequence length="251" mass="25687">MSQEQPRRNQREEAEPIKYGDVFKVSGDLAAQPVAPADASLMQSAENVILGYTQRGGPAAAMQSSAALNVRSGAVRPGDISPPARDAGVTVAEAELPGMRRVITESVAGQVVGEFTTPAPVGAATVGGGGGGAGITIGEALEAAALTAGRKAVAEARATGLNKNLHGGVAAEAQSAADWNARTISQVHKTKLADILTDATVKFLTDKEVTGEDAERVTGAELRNKSEMMTYPGEVAASVTAAARLNQNNQL</sequence>
<evidence type="ECO:0000256" key="1">
    <source>
        <dbReference type="ARBA" id="ARBA00010733"/>
    </source>
</evidence>
<evidence type="ECO:0000259" key="3">
    <source>
        <dbReference type="Pfam" id="PF04927"/>
    </source>
</evidence>
<protein>
    <recommendedName>
        <fullName evidence="3">SMP domain-containing protein</fullName>
    </recommendedName>
</protein>
<proteinExistence type="inferred from homology"/>
<feature type="domain" description="SMP" evidence="3">
    <location>
        <begin position="135"/>
        <end position="182"/>
    </location>
</feature>
<dbReference type="InterPro" id="IPR042971">
    <property type="entry name" value="LEA_SMP"/>
</dbReference>
<dbReference type="EMBL" id="JAUJYO010000006">
    <property type="protein sequence ID" value="KAK1313038.1"/>
    <property type="molecule type" value="Genomic_DNA"/>
</dbReference>
<dbReference type="InterPro" id="IPR007011">
    <property type="entry name" value="LEA_SMP_dom"/>
</dbReference>
<dbReference type="PANTHER" id="PTHR31174">
    <property type="entry name" value="SEED MATURATION FAMILY PROTEIN"/>
    <property type="match status" value="1"/>
</dbReference>
<evidence type="ECO:0000256" key="2">
    <source>
        <dbReference type="ARBA" id="ARBA00022737"/>
    </source>
</evidence>
<feature type="domain" description="SMP" evidence="3">
    <location>
        <begin position="17"/>
        <end position="71"/>
    </location>
</feature>
<evidence type="ECO:0000313" key="5">
    <source>
        <dbReference type="Proteomes" id="UP001180020"/>
    </source>
</evidence>
<accession>A0AAV9EJR1</accession>
<keyword evidence="2" id="KW-0677">Repeat</keyword>
<reference evidence="4" key="2">
    <citation type="submission" date="2023-06" db="EMBL/GenBank/DDBJ databases">
        <authorList>
            <person name="Ma L."/>
            <person name="Liu K.-W."/>
            <person name="Li Z."/>
            <person name="Hsiao Y.-Y."/>
            <person name="Qi Y."/>
            <person name="Fu T."/>
            <person name="Tang G."/>
            <person name="Zhang D."/>
            <person name="Sun W.-H."/>
            <person name="Liu D.-K."/>
            <person name="Li Y."/>
            <person name="Chen G.-Z."/>
            <person name="Liu X.-D."/>
            <person name="Liao X.-Y."/>
            <person name="Jiang Y.-T."/>
            <person name="Yu X."/>
            <person name="Hao Y."/>
            <person name="Huang J."/>
            <person name="Zhao X.-W."/>
            <person name="Ke S."/>
            <person name="Chen Y.-Y."/>
            <person name="Wu W.-L."/>
            <person name="Hsu J.-L."/>
            <person name="Lin Y.-F."/>
            <person name="Huang M.-D."/>
            <person name="Li C.-Y."/>
            <person name="Huang L."/>
            <person name="Wang Z.-W."/>
            <person name="Zhao X."/>
            <person name="Zhong W.-Y."/>
            <person name="Peng D.-H."/>
            <person name="Ahmad S."/>
            <person name="Lan S."/>
            <person name="Zhang J.-S."/>
            <person name="Tsai W.-C."/>
            <person name="Van De Peer Y."/>
            <person name="Liu Z.-J."/>
        </authorList>
    </citation>
    <scope>NUCLEOTIDE SEQUENCE</scope>
    <source>
        <strain evidence="4">CP</strain>
        <tissue evidence="4">Leaves</tissue>
    </source>
</reference>
<dbReference type="Pfam" id="PF04927">
    <property type="entry name" value="SMP"/>
    <property type="match status" value="3"/>
</dbReference>
<dbReference type="AlphaFoldDB" id="A0AAV9EJR1"/>
<comment type="caution">
    <text evidence="4">The sequence shown here is derived from an EMBL/GenBank/DDBJ whole genome shotgun (WGS) entry which is preliminary data.</text>
</comment>
<feature type="domain" description="SMP" evidence="3">
    <location>
        <begin position="190"/>
        <end position="248"/>
    </location>
</feature>
<keyword evidence="5" id="KW-1185">Reference proteome</keyword>
<name>A0AAV9EJR1_ACOCL</name>
<gene>
    <name evidence="4" type="ORF">QJS10_CPA06g01942</name>
</gene>
<dbReference type="Proteomes" id="UP001180020">
    <property type="component" value="Unassembled WGS sequence"/>
</dbReference>
<comment type="similarity">
    <text evidence="1">Belongs to the LEA type SMP family.</text>
</comment>
<reference evidence="4" key="1">
    <citation type="journal article" date="2023" name="Nat. Commun.">
        <title>Diploid and tetraploid genomes of Acorus and the evolution of monocots.</title>
        <authorList>
            <person name="Ma L."/>
            <person name="Liu K.W."/>
            <person name="Li Z."/>
            <person name="Hsiao Y.Y."/>
            <person name="Qi Y."/>
            <person name="Fu T."/>
            <person name="Tang G.D."/>
            <person name="Zhang D."/>
            <person name="Sun W.H."/>
            <person name="Liu D.K."/>
            <person name="Li Y."/>
            <person name="Chen G.Z."/>
            <person name="Liu X.D."/>
            <person name="Liao X.Y."/>
            <person name="Jiang Y.T."/>
            <person name="Yu X."/>
            <person name="Hao Y."/>
            <person name="Huang J."/>
            <person name="Zhao X.W."/>
            <person name="Ke S."/>
            <person name="Chen Y.Y."/>
            <person name="Wu W.L."/>
            <person name="Hsu J.L."/>
            <person name="Lin Y.F."/>
            <person name="Huang M.D."/>
            <person name="Li C.Y."/>
            <person name="Huang L."/>
            <person name="Wang Z.W."/>
            <person name="Zhao X."/>
            <person name="Zhong W.Y."/>
            <person name="Peng D.H."/>
            <person name="Ahmad S."/>
            <person name="Lan S."/>
            <person name="Zhang J.S."/>
            <person name="Tsai W.C."/>
            <person name="Van de Peer Y."/>
            <person name="Liu Z.J."/>
        </authorList>
    </citation>
    <scope>NUCLEOTIDE SEQUENCE</scope>
    <source>
        <strain evidence="4">CP</strain>
    </source>
</reference>
<dbReference type="PANTHER" id="PTHR31174:SF7">
    <property type="entry name" value="LATE EMBRYOGENESIS ABUNDANT PROTEIN 31-RELATED"/>
    <property type="match status" value="1"/>
</dbReference>